<evidence type="ECO:0000313" key="2">
    <source>
        <dbReference type="Proteomes" id="UP000373269"/>
    </source>
</evidence>
<sequence>MGLPSPLWILKNSRKLTIRQPLVKLPIETAAQLATCVAHIAEDKGVR</sequence>
<proteinExistence type="predicted"/>
<name>A0ABX6DJX3_9BACI</name>
<dbReference type="Proteomes" id="UP000373269">
    <property type="component" value="Plasmid unnamed"/>
</dbReference>
<keyword evidence="1" id="KW-0614">Plasmid</keyword>
<protein>
    <submittedName>
        <fullName evidence="1">Uncharacterized protein</fullName>
    </submittedName>
</protein>
<dbReference type="EMBL" id="CP045836">
    <property type="protein sequence ID" value="QGG54157.1"/>
    <property type="molecule type" value="Genomic_DNA"/>
</dbReference>
<accession>A0ABX6DJX3</accession>
<reference evidence="1 2" key="1">
    <citation type="submission" date="2019-11" db="EMBL/GenBank/DDBJ databases">
        <title>Whole Genome Sequencing and Comparative Genomic Analyses of Lysinibacillus pakistanensis LZH-9, a Halotolerant Strain with Excellent COD Removal Capability.</title>
        <authorList>
            <person name="Zhou H."/>
        </authorList>
    </citation>
    <scope>NUCLEOTIDE SEQUENCE [LARGE SCALE GENOMIC DNA]</scope>
    <source>
        <strain evidence="1 2">LZH-9</strain>
        <plasmid evidence="1 2">unnamed</plasmid>
    </source>
</reference>
<geneLocation type="plasmid" evidence="1 2">
    <name>unnamed</name>
</geneLocation>
<keyword evidence="2" id="KW-1185">Reference proteome</keyword>
<organism evidence="1 2">
    <name type="scientific">Lysinibacillus pakistanensis</name>
    <dbReference type="NCBI Taxonomy" id="759811"/>
    <lineage>
        <taxon>Bacteria</taxon>
        <taxon>Bacillati</taxon>
        <taxon>Bacillota</taxon>
        <taxon>Bacilli</taxon>
        <taxon>Bacillales</taxon>
        <taxon>Bacillaceae</taxon>
        <taxon>Lysinibacillus</taxon>
    </lineage>
</organism>
<evidence type="ECO:0000313" key="1">
    <source>
        <dbReference type="EMBL" id="QGG54157.1"/>
    </source>
</evidence>
<gene>
    <name evidence="1" type="ORF">GDS87_24875</name>
</gene>